<organism evidence="3 4">
    <name type="scientific">Tilletia horrida</name>
    <dbReference type="NCBI Taxonomy" id="155126"/>
    <lineage>
        <taxon>Eukaryota</taxon>
        <taxon>Fungi</taxon>
        <taxon>Dikarya</taxon>
        <taxon>Basidiomycota</taxon>
        <taxon>Ustilaginomycotina</taxon>
        <taxon>Exobasidiomycetes</taxon>
        <taxon>Tilletiales</taxon>
        <taxon>Tilletiaceae</taxon>
        <taxon>Tilletia</taxon>
    </lineage>
</organism>
<dbReference type="Proteomes" id="UP001176517">
    <property type="component" value="Unassembled WGS sequence"/>
</dbReference>
<accession>A0AAN6JP17</accession>
<feature type="transmembrane region" description="Helical" evidence="1">
    <location>
        <begin position="54"/>
        <end position="76"/>
    </location>
</feature>
<evidence type="ECO:0000313" key="3">
    <source>
        <dbReference type="EMBL" id="KAK0544700.1"/>
    </source>
</evidence>
<evidence type="ECO:0000256" key="2">
    <source>
        <dbReference type="SAM" id="SignalP"/>
    </source>
</evidence>
<keyword evidence="1" id="KW-1133">Transmembrane helix</keyword>
<proteinExistence type="predicted"/>
<sequence length="147" mass="16381">MVAFKHTLIALAIVASAWGVMTMPTTLVQRDSSIQHRGLADRALDDRALDWKSIAAHSAGGGVGFGLSFIAFFCWLMDHYERQDQQQHRNSEHHPRDRTLGTKRDALDYFVKSFQSFILSIPLGGIAGVMAEVIVHDQQHSASEHQP</sequence>
<comment type="caution">
    <text evidence="3">The sequence shown here is derived from an EMBL/GenBank/DDBJ whole genome shotgun (WGS) entry which is preliminary data.</text>
</comment>
<name>A0AAN6JP17_9BASI</name>
<keyword evidence="1" id="KW-0472">Membrane</keyword>
<dbReference type="EMBL" id="JAPDMZ010000268">
    <property type="protein sequence ID" value="KAK0544700.1"/>
    <property type="molecule type" value="Genomic_DNA"/>
</dbReference>
<evidence type="ECO:0000313" key="4">
    <source>
        <dbReference type="Proteomes" id="UP001176517"/>
    </source>
</evidence>
<keyword evidence="1" id="KW-0812">Transmembrane</keyword>
<dbReference type="AlphaFoldDB" id="A0AAN6JP17"/>
<feature type="signal peptide" evidence="2">
    <location>
        <begin position="1"/>
        <end position="19"/>
    </location>
</feature>
<evidence type="ECO:0000256" key="1">
    <source>
        <dbReference type="SAM" id="Phobius"/>
    </source>
</evidence>
<protein>
    <submittedName>
        <fullName evidence="3">Uncharacterized protein</fullName>
    </submittedName>
</protein>
<gene>
    <name evidence="3" type="ORF">OC846_005973</name>
</gene>
<reference evidence="3" key="1">
    <citation type="journal article" date="2023" name="PhytoFront">
        <title>Draft Genome Resources of Seven Strains of Tilletia horrida, Causal Agent of Kernel Smut of Rice.</title>
        <authorList>
            <person name="Khanal S."/>
            <person name="Antony Babu S."/>
            <person name="Zhou X.G."/>
        </authorList>
    </citation>
    <scope>NUCLEOTIDE SEQUENCE</scope>
    <source>
        <strain evidence="3">TX6</strain>
    </source>
</reference>
<feature type="chain" id="PRO_5042836725" evidence="2">
    <location>
        <begin position="20"/>
        <end position="147"/>
    </location>
</feature>
<keyword evidence="4" id="KW-1185">Reference proteome</keyword>
<keyword evidence="2" id="KW-0732">Signal</keyword>